<dbReference type="Proteomes" id="UP000070373">
    <property type="component" value="Unassembled WGS sequence"/>
</dbReference>
<dbReference type="AlphaFoldDB" id="A0A133UGT0"/>
<accession>A0A133UGT0</accession>
<evidence type="ECO:0000313" key="1">
    <source>
        <dbReference type="EMBL" id="KXA93367.1"/>
    </source>
</evidence>
<dbReference type="PANTHER" id="PTHR34631">
    <property type="match status" value="1"/>
</dbReference>
<gene>
    <name evidence="1" type="ORF">AKJ64_00850</name>
</gene>
<evidence type="ECO:0000313" key="2">
    <source>
        <dbReference type="Proteomes" id="UP000070373"/>
    </source>
</evidence>
<dbReference type="PANTHER" id="PTHR34631:SF3">
    <property type="entry name" value="ISSOD12 TRANSPOSASE TNPA_ISSOD12"/>
    <property type="match status" value="1"/>
</dbReference>
<proteinExistence type="predicted"/>
<dbReference type="EMBL" id="LHXN01000007">
    <property type="protein sequence ID" value="KXA93367.1"/>
    <property type="molecule type" value="Genomic_DNA"/>
</dbReference>
<evidence type="ECO:0008006" key="3">
    <source>
        <dbReference type="Google" id="ProtNLM"/>
    </source>
</evidence>
<keyword evidence="2" id="KW-1185">Reference proteome</keyword>
<comment type="caution">
    <text evidence="1">The sequence shown here is derived from an EMBL/GenBank/DDBJ whole genome shotgun (WGS) entry which is preliminary data.</text>
</comment>
<dbReference type="InterPro" id="IPR053172">
    <property type="entry name" value="Tn903_transposase"/>
</dbReference>
<name>A0A133UGT0_9EURY</name>
<protein>
    <recommendedName>
        <fullName evidence="3">Transposase IS4-like domain-containing protein</fullName>
    </recommendedName>
</protein>
<reference evidence="1 2" key="1">
    <citation type="journal article" date="2016" name="Sci. Rep.">
        <title>Metabolic traits of an uncultured archaeal lineage -MSBL1- from brine pools of the Red Sea.</title>
        <authorList>
            <person name="Mwirichia R."/>
            <person name="Alam I."/>
            <person name="Rashid M."/>
            <person name="Vinu M."/>
            <person name="Ba-Alawi W."/>
            <person name="Anthony Kamau A."/>
            <person name="Kamanda Ngugi D."/>
            <person name="Goker M."/>
            <person name="Klenk H.P."/>
            <person name="Bajic V."/>
            <person name="Stingl U."/>
        </authorList>
    </citation>
    <scope>NUCLEOTIDE SEQUENCE [LARGE SCALE GENOMIC DNA]</scope>
    <source>
        <strain evidence="1">SCGC-AAA259E17</strain>
    </source>
</reference>
<organism evidence="1 2">
    <name type="scientific">candidate division MSBL1 archaeon SCGC-AAA259E17</name>
    <dbReference type="NCBI Taxonomy" id="1698263"/>
    <lineage>
        <taxon>Archaea</taxon>
        <taxon>Methanobacteriati</taxon>
        <taxon>Methanobacteriota</taxon>
        <taxon>candidate division MSBL1</taxon>
    </lineage>
</organism>
<sequence>MFERVNTPVEKLFGDPAYAGRDFIQTVADSGAKPVVKPQSNATPKTKGSPAWRKLVEEYQELGYEKWGDKTGYGKRFPNESQFGSFNSRFGEEMNVKSTHIAERIGLARMILHNFFQYLRN</sequence>